<dbReference type="Proteomes" id="UP001152747">
    <property type="component" value="Unassembled WGS sequence"/>
</dbReference>
<dbReference type="EMBL" id="CANHGI010000001">
    <property type="protein sequence ID" value="CAI5439103.1"/>
    <property type="molecule type" value="Genomic_DNA"/>
</dbReference>
<proteinExistence type="predicted"/>
<sequence length="311" mass="35736">MPRVGTCTSRTIINIYCGCNMSQMESTAVSTPTHCGPRFISDQNELSMIFHSLVPHSVGKYRSFQEPKNVFDKKNEMNIRTAIRSCTLSGSGFFSPIQENSLIDFNIEVFDRRLEMDKFWVEVKKGDAMMKIVSRKTATSVQFIGKFWIVENIFWYIIFKNILVCEKREDMQIQSESDDSVLSTMYNVNSSCFNTTKTASKNFSLSKKGTGFEEKVERFLHGFEYDEARLLSTPGADAGRSIISAAGYDELFNLLSKLPEKMRKNVINQVSVLKNMSTKTIKARIKKMEEDRLKKIIFREQPSQPKKPHMR</sequence>
<gene>
    <name evidence="1" type="ORF">CAMP_LOCUS1740</name>
</gene>
<evidence type="ECO:0000313" key="2">
    <source>
        <dbReference type="Proteomes" id="UP001152747"/>
    </source>
</evidence>
<organism evidence="1 2">
    <name type="scientific">Caenorhabditis angaria</name>
    <dbReference type="NCBI Taxonomy" id="860376"/>
    <lineage>
        <taxon>Eukaryota</taxon>
        <taxon>Metazoa</taxon>
        <taxon>Ecdysozoa</taxon>
        <taxon>Nematoda</taxon>
        <taxon>Chromadorea</taxon>
        <taxon>Rhabditida</taxon>
        <taxon>Rhabditina</taxon>
        <taxon>Rhabditomorpha</taxon>
        <taxon>Rhabditoidea</taxon>
        <taxon>Rhabditidae</taxon>
        <taxon>Peloderinae</taxon>
        <taxon>Caenorhabditis</taxon>
    </lineage>
</organism>
<protein>
    <submittedName>
        <fullName evidence="1">Uncharacterized protein</fullName>
    </submittedName>
</protein>
<reference evidence="1" key="1">
    <citation type="submission" date="2022-11" db="EMBL/GenBank/DDBJ databases">
        <authorList>
            <person name="Kikuchi T."/>
        </authorList>
    </citation>
    <scope>NUCLEOTIDE SEQUENCE</scope>
    <source>
        <strain evidence="1">PS1010</strain>
    </source>
</reference>
<accession>A0A9P1MW81</accession>
<dbReference type="AlphaFoldDB" id="A0A9P1MW81"/>
<comment type="caution">
    <text evidence="1">The sequence shown here is derived from an EMBL/GenBank/DDBJ whole genome shotgun (WGS) entry which is preliminary data.</text>
</comment>
<keyword evidence="2" id="KW-1185">Reference proteome</keyword>
<name>A0A9P1MW81_9PELO</name>
<evidence type="ECO:0000313" key="1">
    <source>
        <dbReference type="EMBL" id="CAI5439103.1"/>
    </source>
</evidence>